<dbReference type="Pfam" id="PF08544">
    <property type="entry name" value="GHMP_kinases_C"/>
    <property type="match status" value="1"/>
</dbReference>
<dbReference type="KEGG" id="soy:115878980"/>
<dbReference type="NCBIfam" id="TIGR00131">
    <property type="entry name" value="gal_kin"/>
    <property type="match status" value="1"/>
</dbReference>
<dbReference type="GO" id="GO:0005829">
    <property type="term" value="C:cytosol"/>
    <property type="evidence" value="ECO:0007669"/>
    <property type="project" value="TreeGrafter"/>
</dbReference>
<keyword evidence="9" id="KW-1185">Reference proteome</keyword>
<dbReference type="GO" id="GO:0004335">
    <property type="term" value="F:galactokinase activity"/>
    <property type="evidence" value="ECO:0007669"/>
    <property type="project" value="InterPro"/>
</dbReference>
<dbReference type="GO" id="GO:0005524">
    <property type="term" value="F:ATP binding"/>
    <property type="evidence" value="ECO:0007669"/>
    <property type="project" value="UniProtKB-KW"/>
</dbReference>
<comment type="similarity">
    <text evidence="1">Belongs to the GHMP kinase family. GalK subfamily.</text>
</comment>
<dbReference type="InterPro" id="IPR006204">
    <property type="entry name" value="GHMP_kinase_N_dom"/>
</dbReference>
<keyword evidence="3" id="KW-0547">Nucleotide-binding</keyword>
<evidence type="ECO:0000256" key="5">
    <source>
        <dbReference type="ARBA" id="ARBA00022840"/>
    </source>
</evidence>
<dbReference type="GO" id="GO:0006012">
    <property type="term" value="P:galactose metabolic process"/>
    <property type="evidence" value="ECO:0007669"/>
    <property type="project" value="InterPro"/>
</dbReference>
<reference evidence="10" key="1">
    <citation type="submission" date="2025-08" db="UniProtKB">
        <authorList>
            <consortium name="RefSeq"/>
        </authorList>
    </citation>
    <scope>IDENTIFICATION</scope>
    <source>
        <tissue evidence="10">Gonads</tissue>
    </source>
</reference>
<sequence length="461" mass="51133">MSVEICEVPKSRKIDEIEKWFSEIYNKRPEFYIRVPGRVNLIGEHIDYCGYGVCPMAIEQDIFLAVSPENSQKKLFLHNLDPKFESYHCPLINDVQIELSGTAPKWYQYFLCGVKGILETLSDKEKDKIRGLEVIVSGTIPQGAGLSSSSALVSAAALATAHALKIKLTKEELANICAASERYIGTQGGGMDQAIAFLAQEGCAKLIEFEPLRSTEVRLPGGAVFVIAHSLSSLNKAATGDFNCRVVECRLATQIIAHRKGLDWRTIRRFGELQKALGITLDELTALTKEILHEEAYSKEEVIKELNTTSTELDEVSLTPNTQHLQSFKLYQRALHVLNEARRVEKFHKACKTSAGGEDSLVTLGNLMSQSHQSLKDLYECSHPQLDRIVELARGVTLGTRLTGAGWGGCTVSLVPPENVDKFVDLLIEEFYKPLGIKEGFQSLVFPTTPMEGARIYTPKN</sequence>
<evidence type="ECO:0000313" key="10">
    <source>
        <dbReference type="RefSeq" id="XP_030751450.1"/>
    </source>
</evidence>
<dbReference type="InterPro" id="IPR014721">
    <property type="entry name" value="Ribsml_uS5_D2-typ_fold_subgr"/>
</dbReference>
<gene>
    <name evidence="10" type="primary">LOC115878980</name>
</gene>
<evidence type="ECO:0000256" key="2">
    <source>
        <dbReference type="ARBA" id="ARBA00022679"/>
    </source>
</evidence>
<feature type="domain" description="Galactokinase N-terminal" evidence="8">
    <location>
        <begin position="21"/>
        <end position="68"/>
    </location>
</feature>
<dbReference type="PRINTS" id="PR00959">
    <property type="entry name" value="MEVGALKINASE"/>
</dbReference>
<dbReference type="InterPro" id="IPR036554">
    <property type="entry name" value="GHMP_kinase_C_sf"/>
</dbReference>
<evidence type="ECO:0000256" key="3">
    <source>
        <dbReference type="ARBA" id="ARBA00022741"/>
    </source>
</evidence>
<dbReference type="InterPro" id="IPR019539">
    <property type="entry name" value="GalKase_N"/>
</dbReference>
<dbReference type="InterPro" id="IPR006206">
    <property type="entry name" value="Mevalonate/galactokinase"/>
</dbReference>
<keyword evidence="2" id="KW-0808">Transferase</keyword>
<dbReference type="FunCoup" id="A0A6J2XKL2">
    <property type="interactions" value="1669"/>
</dbReference>
<keyword evidence="5" id="KW-0067">ATP-binding</keyword>
<dbReference type="PANTHER" id="PTHR10457:SF7">
    <property type="entry name" value="GALACTOKINASE-RELATED"/>
    <property type="match status" value="1"/>
</dbReference>
<dbReference type="Gene3D" id="3.30.70.3170">
    <property type="match status" value="1"/>
</dbReference>
<dbReference type="SUPFAM" id="SSF54211">
    <property type="entry name" value="Ribosomal protein S5 domain 2-like"/>
    <property type="match status" value="1"/>
</dbReference>
<dbReference type="PRINTS" id="PR00473">
    <property type="entry name" value="GALCTOKINASE"/>
</dbReference>
<proteinExistence type="inferred from homology"/>
<protein>
    <submittedName>
        <fullName evidence="10">N-acetylgalactosamine kinase</fullName>
    </submittedName>
</protein>
<evidence type="ECO:0000259" key="6">
    <source>
        <dbReference type="Pfam" id="PF00288"/>
    </source>
</evidence>
<evidence type="ECO:0000259" key="8">
    <source>
        <dbReference type="Pfam" id="PF10509"/>
    </source>
</evidence>
<dbReference type="Pfam" id="PF00288">
    <property type="entry name" value="GHMP_kinases_N"/>
    <property type="match status" value="1"/>
</dbReference>
<dbReference type="GeneID" id="115878980"/>
<dbReference type="InterPro" id="IPR020568">
    <property type="entry name" value="Ribosomal_Su5_D2-typ_SF"/>
</dbReference>
<feature type="domain" description="GHMP kinase C-terminal" evidence="7">
    <location>
        <begin position="360"/>
        <end position="427"/>
    </location>
</feature>
<evidence type="ECO:0000256" key="4">
    <source>
        <dbReference type="ARBA" id="ARBA00022777"/>
    </source>
</evidence>
<dbReference type="PROSITE" id="PS00627">
    <property type="entry name" value="GHMP_KINASES_ATP"/>
    <property type="match status" value="1"/>
</dbReference>
<dbReference type="Gene3D" id="1.20.1440.340">
    <property type="match status" value="1"/>
</dbReference>
<dbReference type="RefSeq" id="XP_030751450.1">
    <property type="nucleotide sequence ID" value="XM_030895590.1"/>
</dbReference>
<dbReference type="InterPro" id="IPR006203">
    <property type="entry name" value="GHMP_knse_ATP-bd_CS"/>
</dbReference>
<dbReference type="SUPFAM" id="SSF55060">
    <property type="entry name" value="GHMP Kinase, C-terminal domain"/>
    <property type="match status" value="1"/>
</dbReference>
<feature type="domain" description="GHMP kinase N-terminal" evidence="6">
    <location>
        <begin position="114"/>
        <end position="198"/>
    </location>
</feature>
<name>A0A6J2XKL2_SITOR</name>
<dbReference type="AlphaFoldDB" id="A0A6J2XKL2"/>
<dbReference type="InParanoid" id="A0A6J2XKL2"/>
<dbReference type="Pfam" id="PF10509">
    <property type="entry name" value="GalKase_gal_bdg"/>
    <property type="match status" value="1"/>
</dbReference>
<dbReference type="PANTHER" id="PTHR10457">
    <property type="entry name" value="MEVALONATE KINASE/GALACTOKINASE"/>
    <property type="match status" value="1"/>
</dbReference>
<dbReference type="Gene3D" id="3.30.230.10">
    <property type="match status" value="1"/>
</dbReference>
<dbReference type="PROSITE" id="PS00106">
    <property type="entry name" value="GALACTOKINASE"/>
    <property type="match status" value="1"/>
</dbReference>
<accession>A0A6J2XKL2</accession>
<dbReference type="InterPro" id="IPR000705">
    <property type="entry name" value="Galactokinase"/>
</dbReference>
<evidence type="ECO:0000313" key="9">
    <source>
        <dbReference type="Proteomes" id="UP000504635"/>
    </source>
</evidence>
<dbReference type="InterPro" id="IPR019741">
    <property type="entry name" value="Galactokinase_CS"/>
</dbReference>
<dbReference type="Proteomes" id="UP000504635">
    <property type="component" value="Unplaced"/>
</dbReference>
<evidence type="ECO:0000259" key="7">
    <source>
        <dbReference type="Pfam" id="PF08544"/>
    </source>
</evidence>
<dbReference type="OrthoDB" id="187738at2759"/>
<keyword evidence="4 10" id="KW-0418">Kinase</keyword>
<dbReference type="InterPro" id="IPR013750">
    <property type="entry name" value="GHMP_kinase_C_dom"/>
</dbReference>
<evidence type="ECO:0000256" key="1">
    <source>
        <dbReference type="ARBA" id="ARBA00006566"/>
    </source>
</evidence>
<organism evidence="9 10">
    <name type="scientific">Sitophilus oryzae</name>
    <name type="common">Rice weevil</name>
    <name type="synonym">Curculio oryzae</name>
    <dbReference type="NCBI Taxonomy" id="7048"/>
    <lineage>
        <taxon>Eukaryota</taxon>
        <taxon>Metazoa</taxon>
        <taxon>Ecdysozoa</taxon>
        <taxon>Arthropoda</taxon>
        <taxon>Hexapoda</taxon>
        <taxon>Insecta</taxon>
        <taxon>Pterygota</taxon>
        <taxon>Neoptera</taxon>
        <taxon>Endopterygota</taxon>
        <taxon>Coleoptera</taxon>
        <taxon>Polyphaga</taxon>
        <taxon>Cucujiformia</taxon>
        <taxon>Curculionidae</taxon>
        <taxon>Dryophthorinae</taxon>
        <taxon>Sitophilus</taxon>
    </lineage>
</organism>
<dbReference type="PIRSF" id="PIRSF000530">
    <property type="entry name" value="Galactokinase"/>
    <property type="match status" value="1"/>
</dbReference>